<evidence type="ECO:0000313" key="2">
    <source>
        <dbReference type="Proteomes" id="UP000654257"/>
    </source>
</evidence>
<comment type="caution">
    <text evidence="1">The sequence shown here is derived from an EMBL/GenBank/DDBJ whole genome shotgun (WGS) entry which is preliminary data.</text>
</comment>
<proteinExistence type="predicted"/>
<dbReference type="InterPro" id="IPR020323">
    <property type="entry name" value="DUF2716"/>
</dbReference>
<keyword evidence="2" id="KW-1185">Reference proteome</keyword>
<dbReference type="Proteomes" id="UP000654257">
    <property type="component" value="Unassembled WGS sequence"/>
</dbReference>
<sequence>MGGMTTRVTHDHGTPLTAGWEVLDEMDHRRAWALFDEKFRFEPRAAKDSALSIVEPVPSLTFDFRPTPAGNESAWIARNDAVNAEALRCFVTEFADNPVFIVLDWQHQSHSFDAGSHAAAGPAAEWRKPVYPWGDYCVFARDDFSEGTFSQPWHNTLCVFGDRMVSTLGRTLSTWLPVLRTDGQC</sequence>
<organism evidence="1 2">
    <name type="scientific">Rhodococcoides trifolii</name>
    <dbReference type="NCBI Taxonomy" id="908250"/>
    <lineage>
        <taxon>Bacteria</taxon>
        <taxon>Bacillati</taxon>
        <taxon>Actinomycetota</taxon>
        <taxon>Actinomycetes</taxon>
        <taxon>Mycobacteriales</taxon>
        <taxon>Nocardiaceae</taxon>
        <taxon>Rhodococcoides</taxon>
    </lineage>
</organism>
<dbReference type="Pfam" id="PF10898">
    <property type="entry name" value="DUF2716"/>
    <property type="match status" value="1"/>
</dbReference>
<reference evidence="1" key="1">
    <citation type="journal article" date="2014" name="Int. J. Syst. Evol. Microbiol.">
        <title>Complete genome sequence of Corynebacterium casei LMG S-19264T (=DSM 44701T), isolated from a smear-ripened cheese.</title>
        <authorList>
            <consortium name="US DOE Joint Genome Institute (JGI-PGF)"/>
            <person name="Walter F."/>
            <person name="Albersmeier A."/>
            <person name="Kalinowski J."/>
            <person name="Ruckert C."/>
        </authorList>
    </citation>
    <scope>NUCLEOTIDE SEQUENCE</scope>
    <source>
        <strain evidence="1">CCM 7905</strain>
    </source>
</reference>
<gene>
    <name evidence="1" type="ORF">GCM10007304_46660</name>
</gene>
<name>A0A917G8E9_9NOCA</name>
<evidence type="ECO:0000313" key="1">
    <source>
        <dbReference type="EMBL" id="GGG27494.1"/>
    </source>
</evidence>
<reference evidence="1" key="2">
    <citation type="submission" date="2020-09" db="EMBL/GenBank/DDBJ databases">
        <authorList>
            <person name="Sun Q."/>
            <person name="Sedlacek I."/>
        </authorList>
    </citation>
    <scope>NUCLEOTIDE SEQUENCE</scope>
    <source>
        <strain evidence="1">CCM 7905</strain>
    </source>
</reference>
<evidence type="ECO:0008006" key="3">
    <source>
        <dbReference type="Google" id="ProtNLM"/>
    </source>
</evidence>
<dbReference type="AlphaFoldDB" id="A0A917G8E9"/>
<accession>A0A917G8E9</accession>
<dbReference type="EMBL" id="BMCU01000006">
    <property type="protein sequence ID" value="GGG27494.1"/>
    <property type="molecule type" value="Genomic_DNA"/>
</dbReference>
<protein>
    <recommendedName>
        <fullName evidence="3">DUF2716 domain-containing protein</fullName>
    </recommendedName>
</protein>